<dbReference type="EMBL" id="CP095073">
    <property type="protein sequence ID" value="UOQ44070.1"/>
    <property type="molecule type" value="Genomic_DNA"/>
</dbReference>
<evidence type="ECO:0000313" key="4">
    <source>
        <dbReference type="EMBL" id="UOQ44070.1"/>
    </source>
</evidence>
<reference evidence="4 5" key="1">
    <citation type="submission" date="2022-04" db="EMBL/GenBank/DDBJ databases">
        <title>Halobacillus sp. isolated from saltern.</title>
        <authorList>
            <person name="Won M."/>
            <person name="Lee C.-M."/>
            <person name="Woen H.-Y."/>
            <person name="Kwon S.-W."/>
        </authorList>
    </citation>
    <scope>NUCLEOTIDE SEQUENCE [LARGE SCALE GENOMIC DNA]</scope>
    <source>
        <strain evidence="4 5">SSBR10-3</strain>
    </source>
</reference>
<dbReference type="Pfam" id="PF07508">
    <property type="entry name" value="Recombinase"/>
    <property type="match status" value="1"/>
</dbReference>
<organism evidence="4 5">
    <name type="scientific">Halobacillus salinarum</name>
    <dbReference type="NCBI Taxonomy" id="2932257"/>
    <lineage>
        <taxon>Bacteria</taxon>
        <taxon>Bacillati</taxon>
        <taxon>Bacillota</taxon>
        <taxon>Bacilli</taxon>
        <taxon>Bacillales</taxon>
        <taxon>Bacillaceae</taxon>
        <taxon>Halobacillus</taxon>
    </lineage>
</organism>
<feature type="domain" description="Recombinase" evidence="3">
    <location>
        <begin position="162"/>
        <end position="279"/>
    </location>
</feature>
<accession>A0ABY4EI23</accession>
<proteinExistence type="predicted"/>
<dbReference type="InterPro" id="IPR011109">
    <property type="entry name" value="DNA_bind_recombinase_dom"/>
</dbReference>
<name>A0ABY4EI23_9BACI</name>
<sequence length="391" mass="45643">MKHSKTGVGYLRVSDKKQETNHSEEIQKKMISEKANQEGITIKHWRYDKAVSAYRTNAARRENLNLLLSDAKDVDAIIFYDESRLSRNIFDFYQEIYQPLKERYPNVKFYSTQSSGEWDPHDPLTQAKFVFAAEESNVKSMRAKDAQFSMLSNKIRPSARSPVGYDLDEGVLKPNIDAPIVSKIFDYASWGHSNKKIADFLTDNNVKTKHISKWRSSTIDYILKNNSYAGHLSWNVKQFNTSSQENNVRDDDLFKVHEAIISPVMFAVVTQVKRYKKKYGKLDTPFLLRNLITCYHCNSLLQSKDNSPKGKSKEYLVYRCPNCKVNYQANKIHDDVLADLTKKWTSNLHQMIEESKFVLSDWLQTLETWKRSVEQTEEQILFNERLILFWS</sequence>
<dbReference type="InterPro" id="IPR038109">
    <property type="entry name" value="DNA_bind_recomb_sf"/>
</dbReference>
<dbReference type="CDD" id="cd00338">
    <property type="entry name" value="Ser_Recombinase"/>
    <property type="match status" value="1"/>
</dbReference>
<dbReference type="RefSeq" id="WP_244709727.1">
    <property type="nucleotide sequence ID" value="NZ_CP095073.1"/>
</dbReference>
<dbReference type="Gene3D" id="3.90.1750.20">
    <property type="entry name" value="Putative Large Serine Recombinase, Chain B, Domain 2"/>
    <property type="match status" value="1"/>
</dbReference>
<keyword evidence="5" id="KW-1185">Reference proteome</keyword>
<gene>
    <name evidence="4" type="ORF">MUN89_19745</name>
</gene>
<evidence type="ECO:0000256" key="1">
    <source>
        <dbReference type="SAM" id="MobiDB-lite"/>
    </source>
</evidence>
<dbReference type="PANTHER" id="PTHR30461:SF23">
    <property type="entry name" value="DNA RECOMBINASE-RELATED"/>
    <property type="match status" value="1"/>
</dbReference>
<dbReference type="SMART" id="SM00857">
    <property type="entry name" value="Resolvase"/>
    <property type="match status" value="1"/>
</dbReference>
<feature type="region of interest" description="Disordered" evidence="1">
    <location>
        <begin position="1"/>
        <end position="23"/>
    </location>
</feature>
<evidence type="ECO:0000313" key="5">
    <source>
        <dbReference type="Proteomes" id="UP000831787"/>
    </source>
</evidence>
<dbReference type="Proteomes" id="UP000831787">
    <property type="component" value="Chromosome"/>
</dbReference>
<dbReference type="Gene3D" id="3.40.50.1390">
    <property type="entry name" value="Resolvase, N-terminal catalytic domain"/>
    <property type="match status" value="1"/>
</dbReference>
<dbReference type="InterPro" id="IPR050639">
    <property type="entry name" value="SSR_resolvase"/>
</dbReference>
<evidence type="ECO:0000259" key="2">
    <source>
        <dbReference type="PROSITE" id="PS51736"/>
    </source>
</evidence>
<dbReference type="PANTHER" id="PTHR30461">
    <property type="entry name" value="DNA-INVERTASE FROM LAMBDOID PROPHAGE"/>
    <property type="match status" value="1"/>
</dbReference>
<feature type="compositionally biased region" description="Basic and acidic residues" evidence="1">
    <location>
        <begin position="13"/>
        <end position="23"/>
    </location>
</feature>
<feature type="domain" description="Resolvase/invertase-type recombinase catalytic" evidence="2">
    <location>
        <begin position="6"/>
        <end position="157"/>
    </location>
</feature>
<dbReference type="PROSITE" id="PS51736">
    <property type="entry name" value="RECOMBINASES_3"/>
    <property type="match status" value="1"/>
</dbReference>
<dbReference type="Pfam" id="PF00239">
    <property type="entry name" value="Resolvase"/>
    <property type="match status" value="1"/>
</dbReference>
<dbReference type="PROSITE" id="PS51737">
    <property type="entry name" value="RECOMBINASE_DNA_BIND"/>
    <property type="match status" value="1"/>
</dbReference>
<dbReference type="InterPro" id="IPR006119">
    <property type="entry name" value="Resolv_N"/>
</dbReference>
<evidence type="ECO:0000259" key="3">
    <source>
        <dbReference type="PROSITE" id="PS51737"/>
    </source>
</evidence>
<dbReference type="InterPro" id="IPR036162">
    <property type="entry name" value="Resolvase-like_N_sf"/>
</dbReference>
<protein>
    <submittedName>
        <fullName evidence="4">Recombinase family protein</fullName>
    </submittedName>
</protein>
<dbReference type="SUPFAM" id="SSF53041">
    <property type="entry name" value="Resolvase-like"/>
    <property type="match status" value="1"/>
</dbReference>